<feature type="transmembrane region" description="Helical" evidence="5">
    <location>
        <begin position="113"/>
        <end position="131"/>
    </location>
</feature>
<dbReference type="InterPro" id="IPR023352">
    <property type="entry name" value="MAPEG-like_dom_sf"/>
</dbReference>
<evidence type="ECO:0000256" key="1">
    <source>
        <dbReference type="ARBA" id="ARBA00004370"/>
    </source>
</evidence>
<evidence type="ECO:0000313" key="7">
    <source>
        <dbReference type="Proteomes" id="UP000175989"/>
    </source>
</evidence>
<protein>
    <submittedName>
        <fullName evidence="6">MAPEG family protein</fullName>
    </submittedName>
</protein>
<sequence>MMTTELTLLACTLVLAIVQIMLVAQMRTAETGLEYNASARDAKAPPPRPVTARLQRAQANLFETLPLFIGAVLIAHVAGREGDLTLWGCWLYLLCRVVYVPLYAAGIPYVRSLVWLASMIGLGMVLAAILIG</sequence>
<comment type="caution">
    <text evidence="6">The sequence shown here is derived from an EMBL/GenBank/DDBJ whole genome shotgun (WGS) entry which is preliminary data.</text>
</comment>
<dbReference type="PANTHER" id="PTHR35371:SF1">
    <property type="entry name" value="BLR7753 PROTEIN"/>
    <property type="match status" value="1"/>
</dbReference>
<dbReference type="EMBL" id="LROM01000071">
    <property type="protein sequence ID" value="OFA03994.1"/>
    <property type="molecule type" value="Genomic_DNA"/>
</dbReference>
<dbReference type="PATRIC" id="fig|762836.4.peg.1881"/>
<evidence type="ECO:0000256" key="5">
    <source>
        <dbReference type="SAM" id="Phobius"/>
    </source>
</evidence>
<dbReference type="SUPFAM" id="SSF161084">
    <property type="entry name" value="MAPEG domain-like"/>
    <property type="match status" value="1"/>
</dbReference>
<dbReference type="InterPro" id="IPR001129">
    <property type="entry name" value="Membr-assoc_MAPEG"/>
</dbReference>
<keyword evidence="2 5" id="KW-0812">Transmembrane</keyword>
<keyword evidence="3 5" id="KW-1133">Transmembrane helix</keyword>
<feature type="transmembrane region" description="Helical" evidence="5">
    <location>
        <begin position="6"/>
        <end position="24"/>
    </location>
</feature>
<accession>A0A1E7WW79</accession>
<reference evidence="7" key="1">
    <citation type="journal article" date="2016" name="Front. Microbiol.">
        <title>Molecular Keys to the Janthinobacterium and Duganella spp. Interaction with the Plant Pathogen Fusarium graminearum.</title>
        <authorList>
            <person name="Haack F.S."/>
            <person name="Poehlein A."/>
            <person name="Kroger C."/>
            <person name="Voigt C.A."/>
            <person name="Piepenbring M."/>
            <person name="Bode H.B."/>
            <person name="Daniel R."/>
            <person name="Schafer W."/>
            <person name="Streit W.R."/>
        </authorList>
    </citation>
    <scope>NUCLEOTIDE SEQUENCE [LARGE SCALE GENOMIC DNA]</scope>
    <source>
        <strain evidence="7">T54</strain>
    </source>
</reference>
<dbReference type="PANTHER" id="PTHR35371">
    <property type="entry name" value="INNER MEMBRANE PROTEIN"/>
    <property type="match status" value="1"/>
</dbReference>
<dbReference type="RefSeq" id="WP_229255300.1">
    <property type="nucleotide sequence ID" value="NZ_LROM01000071.1"/>
</dbReference>
<organism evidence="6 7">
    <name type="scientific">Duganella phyllosphaerae</name>
    <dbReference type="NCBI Taxonomy" id="762836"/>
    <lineage>
        <taxon>Bacteria</taxon>
        <taxon>Pseudomonadati</taxon>
        <taxon>Pseudomonadota</taxon>
        <taxon>Betaproteobacteria</taxon>
        <taxon>Burkholderiales</taxon>
        <taxon>Oxalobacteraceae</taxon>
        <taxon>Telluria group</taxon>
        <taxon>Duganella</taxon>
    </lineage>
</organism>
<dbReference type="AlphaFoldDB" id="A0A1E7WW79"/>
<dbReference type="Proteomes" id="UP000175989">
    <property type="component" value="Unassembled WGS sequence"/>
</dbReference>
<keyword evidence="7" id="KW-1185">Reference proteome</keyword>
<gene>
    <name evidence="6" type="ORF">DUPY_18100</name>
</gene>
<dbReference type="GO" id="GO:0016020">
    <property type="term" value="C:membrane"/>
    <property type="evidence" value="ECO:0007669"/>
    <property type="project" value="UniProtKB-SubCell"/>
</dbReference>
<dbReference type="Gene3D" id="1.20.120.550">
    <property type="entry name" value="Membrane associated eicosanoid/glutathione metabolism-like domain"/>
    <property type="match status" value="1"/>
</dbReference>
<feature type="transmembrane region" description="Helical" evidence="5">
    <location>
        <begin position="84"/>
        <end position="106"/>
    </location>
</feature>
<feature type="transmembrane region" description="Helical" evidence="5">
    <location>
        <begin position="61"/>
        <end position="78"/>
    </location>
</feature>
<name>A0A1E7WW79_9BURK</name>
<evidence type="ECO:0000256" key="4">
    <source>
        <dbReference type="ARBA" id="ARBA00023136"/>
    </source>
</evidence>
<evidence type="ECO:0000256" key="2">
    <source>
        <dbReference type="ARBA" id="ARBA00022692"/>
    </source>
</evidence>
<evidence type="ECO:0000313" key="6">
    <source>
        <dbReference type="EMBL" id="OFA03994.1"/>
    </source>
</evidence>
<comment type="subcellular location">
    <subcellularLocation>
        <location evidence="1">Membrane</location>
    </subcellularLocation>
</comment>
<dbReference type="Pfam" id="PF01124">
    <property type="entry name" value="MAPEG"/>
    <property type="match status" value="1"/>
</dbReference>
<keyword evidence="4 5" id="KW-0472">Membrane</keyword>
<evidence type="ECO:0000256" key="3">
    <source>
        <dbReference type="ARBA" id="ARBA00022989"/>
    </source>
</evidence>
<proteinExistence type="predicted"/>